<sequence>MGNTVVHSFMRSSLPVKRKSHTFEHESLDSEEEDYTLSPKRRKVMSTTRYVYQALFEEGQGSDVRIAALNRTWNLHRLYLSQAQKISENKMRNIFQKKKEGGRIFDICPMRHFM</sequence>
<gene>
    <name evidence="2" type="ORF">LARSCL_LOCUS10438</name>
</gene>
<dbReference type="InterPro" id="IPR043380">
    <property type="entry name" value="Gcl-like"/>
</dbReference>
<accession>A0AAV2A695</accession>
<dbReference type="PANTHER" id="PTHR23231:SF17">
    <property type="entry name" value="BTB DOMAIN-CONTAINING PROTEIN"/>
    <property type="match status" value="1"/>
</dbReference>
<dbReference type="GO" id="GO:0007281">
    <property type="term" value="P:germ cell development"/>
    <property type="evidence" value="ECO:0007669"/>
    <property type="project" value="InterPro"/>
</dbReference>
<name>A0AAV2A695_9ARAC</name>
<dbReference type="EMBL" id="CAXIEN010000123">
    <property type="protein sequence ID" value="CAL1279550.1"/>
    <property type="molecule type" value="Genomic_DNA"/>
</dbReference>
<comment type="caution">
    <text evidence="2">The sequence shown here is derived from an EMBL/GenBank/DDBJ whole genome shotgun (WGS) entry which is preliminary data.</text>
</comment>
<evidence type="ECO:0000256" key="1">
    <source>
        <dbReference type="ARBA" id="ARBA00022473"/>
    </source>
</evidence>
<dbReference type="AlphaFoldDB" id="A0AAV2A695"/>
<organism evidence="2 3">
    <name type="scientific">Larinioides sclopetarius</name>
    <dbReference type="NCBI Taxonomy" id="280406"/>
    <lineage>
        <taxon>Eukaryota</taxon>
        <taxon>Metazoa</taxon>
        <taxon>Ecdysozoa</taxon>
        <taxon>Arthropoda</taxon>
        <taxon>Chelicerata</taxon>
        <taxon>Arachnida</taxon>
        <taxon>Araneae</taxon>
        <taxon>Araneomorphae</taxon>
        <taxon>Entelegynae</taxon>
        <taxon>Araneoidea</taxon>
        <taxon>Araneidae</taxon>
        <taxon>Larinioides</taxon>
    </lineage>
</organism>
<dbReference type="PANTHER" id="PTHR23231">
    <property type="entry name" value="GERM CELL-LESS PROTEIN"/>
    <property type="match status" value="1"/>
</dbReference>
<evidence type="ECO:0000313" key="2">
    <source>
        <dbReference type="EMBL" id="CAL1279550.1"/>
    </source>
</evidence>
<keyword evidence="1" id="KW-0217">Developmental protein</keyword>
<dbReference type="Proteomes" id="UP001497382">
    <property type="component" value="Unassembled WGS sequence"/>
</dbReference>
<protein>
    <submittedName>
        <fullName evidence="2">Uncharacterized protein</fullName>
    </submittedName>
</protein>
<evidence type="ECO:0000313" key="3">
    <source>
        <dbReference type="Proteomes" id="UP001497382"/>
    </source>
</evidence>
<reference evidence="2 3" key="1">
    <citation type="submission" date="2024-04" db="EMBL/GenBank/DDBJ databases">
        <authorList>
            <person name="Rising A."/>
            <person name="Reimegard J."/>
            <person name="Sonavane S."/>
            <person name="Akerstrom W."/>
            <person name="Nylinder S."/>
            <person name="Hedman E."/>
            <person name="Kallberg Y."/>
        </authorList>
    </citation>
    <scope>NUCLEOTIDE SEQUENCE [LARGE SCALE GENOMIC DNA]</scope>
</reference>
<keyword evidence="3" id="KW-1185">Reference proteome</keyword>
<proteinExistence type="predicted"/>